<dbReference type="InterPro" id="IPR002818">
    <property type="entry name" value="DJ-1/PfpI"/>
</dbReference>
<dbReference type="InterPro" id="IPR029062">
    <property type="entry name" value="Class_I_gatase-like"/>
</dbReference>
<dbReference type="SMART" id="SM00342">
    <property type="entry name" value="HTH_ARAC"/>
    <property type="match status" value="1"/>
</dbReference>
<dbReference type="SUPFAM" id="SSF52317">
    <property type="entry name" value="Class I glutamine amidotransferase-like"/>
    <property type="match status" value="1"/>
</dbReference>
<dbReference type="EMBL" id="RJLM01000002">
    <property type="protein sequence ID" value="RWX56296.1"/>
    <property type="molecule type" value="Genomic_DNA"/>
</dbReference>
<keyword evidence="6" id="KW-1185">Reference proteome</keyword>
<keyword evidence="2" id="KW-0238">DNA-binding</keyword>
<reference evidence="5 6" key="1">
    <citation type="submission" date="2018-11" db="EMBL/GenBank/DDBJ databases">
        <title>Photobacterium sp. BEI247 sp. nov., a marine bacterium isolated from Yongle Blue Hole in the South China Sea.</title>
        <authorList>
            <person name="Wang X."/>
        </authorList>
    </citation>
    <scope>NUCLEOTIDE SEQUENCE [LARGE SCALE GENOMIC DNA]</scope>
    <source>
        <strain evidence="6">BEI247</strain>
    </source>
</reference>
<dbReference type="Proteomes" id="UP000287563">
    <property type="component" value="Unassembled WGS sequence"/>
</dbReference>
<feature type="domain" description="HTH araC/xylS-type" evidence="4">
    <location>
        <begin position="241"/>
        <end position="339"/>
    </location>
</feature>
<evidence type="ECO:0000256" key="1">
    <source>
        <dbReference type="ARBA" id="ARBA00023015"/>
    </source>
</evidence>
<dbReference type="Pfam" id="PF12833">
    <property type="entry name" value="HTH_18"/>
    <property type="match status" value="1"/>
</dbReference>
<keyword evidence="3" id="KW-0804">Transcription</keyword>
<gene>
    <name evidence="5" type="ORF">EDI28_08450</name>
</gene>
<evidence type="ECO:0000256" key="3">
    <source>
        <dbReference type="ARBA" id="ARBA00023163"/>
    </source>
</evidence>
<dbReference type="PANTHER" id="PTHR43130">
    <property type="entry name" value="ARAC-FAMILY TRANSCRIPTIONAL REGULATOR"/>
    <property type="match status" value="1"/>
</dbReference>
<dbReference type="SUPFAM" id="SSF46689">
    <property type="entry name" value="Homeodomain-like"/>
    <property type="match status" value="2"/>
</dbReference>
<organism evidence="5 6">
    <name type="scientific">Photobacterium chitinilyticum</name>
    <dbReference type="NCBI Taxonomy" id="2485123"/>
    <lineage>
        <taxon>Bacteria</taxon>
        <taxon>Pseudomonadati</taxon>
        <taxon>Pseudomonadota</taxon>
        <taxon>Gammaproteobacteria</taxon>
        <taxon>Vibrionales</taxon>
        <taxon>Vibrionaceae</taxon>
        <taxon>Photobacterium</taxon>
    </lineage>
</organism>
<evidence type="ECO:0000313" key="6">
    <source>
        <dbReference type="Proteomes" id="UP000287563"/>
    </source>
</evidence>
<dbReference type="InterPro" id="IPR018060">
    <property type="entry name" value="HTH_AraC"/>
</dbReference>
<dbReference type="GO" id="GO:0003700">
    <property type="term" value="F:DNA-binding transcription factor activity"/>
    <property type="evidence" value="ECO:0007669"/>
    <property type="project" value="InterPro"/>
</dbReference>
<comment type="caution">
    <text evidence="5">The sequence shown here is derived from an EMBL/GenBank/DDBJ whole genome shotgun (WGS) entry which is preliminary data.</text>
</comment>
<dbReference type="PROSITE" id="PS01124">
    <property type="entry name" value="HTH_ARAC_FAMILY_2"/>
    <property type="match status" value="1"/>
</dbReference>
<dbReference type="GO" id="GO:0043565">
    <property type="term" value="F:sequence-specific DNA binding"/>
    <property type="evidence" value="ECO:0007669"/>
    <property type="project" value="InterPro"/>
</dbReference>
<dbReference type="Gene3D" id="3.40.50.880">
    <property type="match status" value="1"/>
</dbReference>
<dbReference type="AlphaFoldDB" id="A0A3S3RAI0"/>
<proteinExistence type="predicted"/>
<dbReference type="InterPro" id="IPR052158">
    <property type="entry name" value="INH-QAR"/>
</dbReference>
<dbReference type="InterPro" id="IPR009057">
    <property type="entry name" value="Homeodomain-like_sf"/>
</dbReference>
<protein>
    <submittedName>
        <fullName evidence="5">Helix-turn-helix domain-containing protein</fullName>
    </submittedName>
</protein>
<dbReference type="OrthoDB" id="9803764at2"/>
<sequence>MPQSNSFQQLPLPPASAPDVRFLLLPLPEFNMLPFGGFLDKLRFSADEEDHSRQRYCSWEVVGVEKDHVVSSSGVPVVVSRTVDEVELAGYDYLVVFGGRSARSSQQLNDIYGGILREAAAKGVALVSIDNACFLFAAAGLLHNHNVAVHWRHVQEFHTAYPRIAVRTEQLYCIDGKRISCAGGSAAVDLAVELVARHCGRTKALKGLADMLVDEARGQLHQLKSLDEDIRANNTAGRHVGRAISLMRQLLAEPKTLDELASMLAISRRQLDRLFKENLGLTAREYWAEMRLKHVHWRVINSNHSLQCLADEVGIQDVSYLCKLFRKRFGVSPNTLRKSNSSL</sequence>
<keyword evidence="1" id="KW-0805">Transcription regulation</keyword>
<evidence type="ECO:0000259" key="4">
    <source>
        <dbReference type="PROSITE" id="PS01124"/>
    </source>
</evidence>
<name>A0A3S3RAI0_9GAMM</name>
<dbReference type="Pfam" id="PF01965">
    <property type="entry name" value="DJ-1_PfpI"/>
    <property type="match status" value="1"/>
</dbReference>
<dbReference type="PROSITE" id="PS00041">
    <property type="entry name" value="HTH_ARAC_FAMILY_1"/>
    <property type="match status" value="2"/>
</dbReference>
<dbReference type="CDD" id="cd03136">
    <property type="entry name" value="GATase1_AraC_ArgR_like"/>
    <property type="match status" value="1"/>
</dbReference>
<evidence type="ECO:0000313" key="5">
    <source>
        <dbReference type="EMBL" id="RWX56296.1"/>
    </source>
</evidence>
<dbReference type="InterPro" id="IPR018062">
    <property type="entry name" value="HTH_AraC-typ_CS"/>
</dbReference>
<accession>A0A3S3RAI0</accession>
<dbReference type="PANTHER" id="PTHR43130:SF3">
    <property type="entry name" value="HTH-TYPE TRANSCRIPTIONAL REGULATOR RV1931C"/>
    <property type="match status" value="1"/>
</dbReference>
<dbReference type="Gene3D" id="1.10.10.60">
    <property type="entry name" value="Homeodomain-like"/>
    <property type="match status" value="1"/>
</dbReference>
<evidence type="ECO:0000256" key="2">
    <source>
        <dbReference type="ARBA" id="ARBA00023125"/>
    </source>
</evidence>